<comment type="subcellular location">
    <subcellularLocation>
        <location evidence="1">Membrane</location>
        <topology evidence="1">Multi-pass membrane protein</topology>
    </subcellularLocation>
</comment>
<protein>
    <recommendedName>
        <fullName evidence="11">Cell cycle control protein</fullName>
    </recommendedName>
</protein>
<evidence type="ECO:0000256" key="6">
    <source>
        <dbReference type="PIRNR" id="PIRNR015840"/>
    </source>
</evidence>
<evidence type="ECO:0000313" key="10">
    <source>
        <dbReference type="Proteomes" id="UP000015241"/>
    </source>
</evidence>
<evidence type="ECO:0000256" key="8">
    <source>
        <dbReference type="SAM" id="Phobius"/>
    </source>
</evidence>
<dbReference type="GO" id="GO:0005794">
    <property type="term" value="C:Golgi apparatus"/>
    <property type="evidence" value="ECO:0007669"/>
    <property type="project" value="TreeGrafter"/>
</dbReference>
<gene>
    <name evidence="9" type="ORF">FOMPIDRAFT_1023073</name>
</gene>
<evidence type="ECO:0008006" key="11">
    <source>
        <dbReference type="Google" id="ProtNLM"/>
    </source>
</evidence>
<evidence type="ECO:0000256" key="5">
    <source>
        <dbReference type="ARBA" id="ARBA00023136"/>
    </source>
</evidence>
<dbReference type="PIRSF" id="PIRSF015840">
    <property type="entry name" value="DUF284_TM_euk"/>
    <property type="match status" value="1"/>
</dbReference>
<keyword evidence="10" id="KW-1185">Reference proteome</keyword>
<dbReference type="AlphaFoldDB" id="S8FK72"/>
<name>S8FK72_FOMSC</name>
<reference evidence="9 10" key="1">
    <citation type="journal article" date="2012" name="Science">
        <title>The Paleozoic origin of enzymatic lignin decomposition reconstructed from 31 fungal genomes.</title>
        <authorList>
            <person name="Floudas D."/>
            <person name="Binder M."/>
            <person name="Riley R."/>
            <person name="Barry K."/>
            <person name="Blanchette R.A."/>
            <person name="Henrissat B."/>
            <person name="Martinez A.T."/>
            <person name="Otillar R."/>
            <person name="Spatafora J.W."/>
            <person name="Yadav J.S."/>
            <person name="Aerts A."/>
            <person name="Benoit I."/>
            <person name="Boyd A."/>
            <person name="Carlson A."/>
            <person name="Copeland A."/>
            <person name="Coutinho P.M."/>
            <person name="de Vries R.P."/>
            <person name="Ferreira P."/>
            <person name="Findley K."/>
            <person name="Foster B."/>
            <person name="Gaskell J."/>
            <person name="Glotzer D."/>
            <person name="Gorecki P."/>
            <person name="Heitman J."/>
            <person name="Hesse C."/>
            <person name="Hori C."/>
            <person name="Igarashi K."/>
            <person name="Jurgens J.A."/>
            <person name="Kallen N."/>
            <person name="Kersten P."/>
            <person name="Kohler A."/>
            <person name="Kuees U."/>
            <person name="Kumar T.K.A."/>
            <person name="Kuo A."/>
            <person name="LaButti K."/>
            <person name="Larrondo L.F."/>
            <person name="Lindquist E."/>
            <person name="Ling A."/>
            <person name="Lombard V."/>
            <person name="Lucas S."/>
            <person name="Lundell T."/>
            <person name="Martin R."/>
            <person name="McLaughlin D.J."/>
            <person name="Morgenstern I."/>
            <person name="Morin E."/>
            <person name="Murat C."/>
            <person name="Nagy L.G."/>
            <person name="Nolan M."/>
            <person name="Ohm R.A."/>
            <person name="Patyshakuliyeva A."/>
            <person name="Rokas A."/>
            <person name="Ruiz-Duenas F.J."/>
            <person name="Sabat G."/>
            <person name="Salamov A."/>
            <person name="Samejima M."/>
            <person name="Schmutz J."/>
            <person name="Slot J.C."/>
            <person name="St John F."/>
            <person name="Stenlid J."/>
            <person name="Sun H."/>
            <person name="Sun S."/>
            <person name="Syed K."/>
            <person name="Tsang A."/>
            <person name="Wiebenga A."/>
            <person name="Young D."/>
            <person name="Pisabarro A."/>
            <person name="Eastwood D.C."/>
            <person name="Martin F."/>
            <person name="Cullen D."/>
            <person name="Grigoriev I.V."/>
            <person name="Hibbett D.S."/>
        </authorList>
    </citation>
    <scope>NUCLEOTIDE SEQUENCE</scope>
    <source>
        <strain evidence="10">FP-58527</strain>
    </source>
</reference>
<sequence>MGLFRRNKPTDDDGPPGDAPKKEKGSWRRPANTAFKQQRLKAWQPILTPKTVLPTLFLIGIIFAPIGGLLVWGSGLVSEMTFDYTQCDALPVSSDADNLELQDLPQYKYNLKTSASKAPYNPPQYAFVNNSDQPQCYMQFDVPVDLEKPVFLYYKLTNFYQNHRRYVNSFDANQLKGQYVKPSTLNGGNCNPLAQDCSSGTCKAIYPCGLIANSLYNDTYSGLNSTTDSTQTYSFSESGIAWPGEEKRYADSPNYALDDMVPPPNWAKRFPDNYTSDNPPPNLKEDEHFQNWMRTAGLPTFTKLYGRNDNDDLPKGRYQIIVNMNYPVKGFGGTKSIVISTVSWIGGKNPFLGWAYVASAGMLVLLAILGTIRHLVRPRKLGDMSLLSWNR</sequence>
<accession>S8FK72</accession>
<feature type="region of interest" description="Disordered" evidence="7">
    <location>
        <begin position="1"/>
        <end position="29"/>
    </location>
</feature>
<keyword evidence="4 8" id="KW-1133">Transmembrane helix</keyword>
<dbReference type="EMBL" id="KE504139">
    <property type="protein sequence ID" value="EPT01821.1"/>
    <property type="molecule type" value="Genomic_DNA"/>
</dbReference>
<dbReference type="InterPro" id="IPR005045">
    <property type="entry name" value="CDC50/LEM3_fam"/>
</dbReference>
<comment type="similarity">
    <text evidence="2 6">Belongs to the CDC50/LEM3 family.</text>
</comment>
<dbReference type="FunCoup" id="S8FK72">
    <property type="interactions" value="277"/>
</dbReference>
<dbReference type="eggNOG" id="KOG2952">
    <property type="taxonomic scope" value="Eukaryota"/>
</dbReference>
<evidence type="ECO:0000256" key="7">
    <source>
        <dbReference type="SAM" id="MobiDB-lite"/>
    </source>
</evidence>
<dbReference type="GO" id="GO:0005886">
    <property type="term" value="C:plasma membrane"/>
    <property type="evidence" value="ECO:0007669"/>
    <property type="project" value="TreeGrafter"/>
</dbReference>
<dbReference type="InParanoid" id="S8FK72"/>
<keyword evidence="3 8" id="KW-0812">Transmembrane</keyword>
<organism evidence="9 10">
    <name type="scientific">Fomitopsis schrenkii</name>
    <name type="common">Brown rot fungus</name>
    <dbReference type="NCBI Taxonomy" id="2126942"/>
    <lineage>
        <taxon>Eukaryota</taxon>
        <taxon>Fungi</taxon>
        <taxon>Dikarya</taxon>
        <taxon>Basidiomycota</taxon>
        <taxon>Agaricomycotina</taxon>
        <taxon>Agaricomycetes</taxon>
        <taxon>Polyporales</taxon>
        <taxon>Fomitopsis</taxon>
    </lineage>
</organism>
<evidence type="ECO:0000256" key="4">
    <source>
        <dbReference type="ARBA" id="ARBA00022989"/>
    </source>
</evidence>
<evidence type="ECO:0000256" key="1">
    <source>
        <dbReference type="ARBA" id="ARBA00004141"/>
    </source>
</evidence>
<evidence type="ECO:0000256" key="3">
    <source>
        <dbReference type="ARBA" id="ARBA00022692"/>
    </source>
</evidence>
<dbReference type="PANTHER" id="PTHR10926">
    <property type="entry name" value="CELL CYCLE CONTROL PROTEIN 50"/>
    <property type="match status" value="1"/>
</dbReference>
<dbReference type="GO" id="GO:0045332">
    <property type="term" value="P:phospholipid translocation"/>
    <property type="evidence" value="ECO:0007669"/>
    <property type="project" value="UniProtKB-UniRule"/>
</dbReference>
<dbReference type="PANTHER" id="PTHR10926:SF0">
    <property type="entry name" value="CDC50, ISOFORM A"/>
    <property type="match status" value="1"/>
</dbReference>
<dbReference type="Proteomes" id="UP000015241">
    <property type="component" value="Unassembled WGS sequence"/>
</dbReference>
<dbReference type="GO" id="GO:0005783">
    <property type="term" value="C:endoplasmic reticulum"/>
    <property type="evidence" value="ECO:0007669"/>
    <property type="project" value="TreeGrafter"/>
</dbReference>
<dbReference type="OrthoDB" id="340608at2759"/>
<keyword evidence="5 6" id="KW-0472">Membrane</keyword>
<proteinExistence type="inferred from homology"/>
<dbReference type="HOGENOM" id="CLU_025025_0_1_1"/>
<evidence type="ECO:0000256" key="2">
    <source>
        <dbReference type="ARBA" id="ARBA00009457"/>
    </source>
</evidence>
<feature type="transmembrane region" description="Helical" evidence="8">
    <location>
        <begin position="351"/>
        <end position="372"/>
    </location>
</feature>
<dbReference type="Pfam" id="PF03381">
    <property type="entry name" value="CDC50"/>
    <property type="match status" value="1"/>
</dbReference>
<evidence type="ECO:0000313" key="9">
    <source>
        <dbReference type="EMBL" id="EPT01821.1"/>
    </source>
</evidence>
<feature type="transmembrane region" description="Helical" evidence="8">
    <location>
        <begin position="51"/>
        <end position="72"/>
    </location>
</feature>
<dbReference type="STRING" id="743788.S8FK72"/>